<evidence type="ECO:0000313" key="1">
    <source>
        <dbReference type="EMBL" id="EPR08148.1"/>
    </source>
</evidence>
<dbReference type="PATRIC" id="fig|1330534.3.peg.3759"/>
<dbReference type="EMBL" id="ATAY01000094">
    <property type="protein sequence ID" value="EPR08148.1"/>
    <property type="molecule type" value="Genomic_DNA"/>
</dbReference>
<proteinExistence type="predicted"/>
<sequence>MFDKNKEKNIHTTLSDIVRGMLHSVNCSQEILDQHYNRIIERYFNSDGTPITKSFNIDSEKCVDIPLITLINPSALALKEIDLEMSLHIDQVNVKKDVCSNLADILDRGSFNVSVVPTNKPNDKQSDMVDISMKFRAIDAPEGVSKFLDEFIKKINPRHCEPNKD</sequence>
<dbReference type="STRING" id="1330534.L323_18950"/>
<dbReference type="RefSeq" id="WP_020817149.1">
    <property type="nucleotide sequence ID" value="NZ_ATAY01000094.1"/>
</dbReference>
<dbReference type="AlphaFoldDB" id="U4QX44"/>
<evidence type="ECO:0000313" key="2">
    <source>
        <dbReference type="Proteomes" id="UP000016860"/>
    </source>
</evidence>
<accession>U4QX44</accession>
<protein>
    <recommendedName>
        <fullName evidence="3">DUF2589 domain-containing protein</fullName>
    </recommendedName>
</protein>
<reference evidence="1 2" key="1">
    <citation type="journal article" date="2013" name="Genome Announc.">
        <title>Draft Genome Sequence of the Cellulolytic Bacterium Clostridium papyrosolvens C7 (ATCC 700395).</title>
        <authorList>
            <person name="Zepeda V."/>
            <person name="Dassa B."/>
            <person name="Borovok I."/>
            <person name="Lamed R."/>
            <person name="Bayer E.A."/>
            <person name="Cate J.H."/>
        </authorList>
    </citation>
    <scope>NUCLEOTIDE SEQUENCE [LARGE SCALE GENOMIC DNA]</scope>
    <source>
        <strain evidence="1 2">C7</strain>
    </source>
</reference>
<dbReference type="Proteomes" id="UP000016860">
    <property type="component" value="Unassembled WGS sequence"/>
</dbReference>
<organism evidence="1 2">
    <name type="scientific">Ruminiclostridium papyrosolvens C7</name>
    <dbReference type="NCBI Taxonomy" id="1330534"/>
    <lineage>
        <taxon>Bacteria</taxon>
        <taxon>Bacillati</taxon>
        <taxon>Bacillota</taxon>
        <taxon>Clostridia</taxon>
        <taxon>Eubacteriales</taxon>
        <taxon>Oscillospiraceae</taxon>
        <taxon>Ruminiclostridium</taxon>
    </lineage>
</organism>
<dbReference type="InterPro" id="IPR024510">
    <property type="entry name" value="DUF2589"/>
</dbReference>
<name>U4QX44_9FIRM</name>
<comment type="caution">
    <text evidence="1">The sequence shown here is derived from an EMBL/GenBank/DDBJ whole genome shotgun (WGS) entry which is preliminary data.</text>
</comment>
<dbReference type="Pfam" id="PF11655">
    <property type="entry name" value="DUF2589"/>
    <property type="match status" value="1"/>
</dbReference>
<gene>
    <name evidence="1" type="ORF">L323_18950</name>
</gene>
<evidence type="ECO:0008006" key="3">
    <source>
        <dbReference type="Google" id="ProtNLM"/>
    </source>
</evidence>